<name>A0A101GZ88_9BACT</name>
<dbReference type="Proteomes" id="UP000055014">
    <property type="component" value="Unassembled WGS sequence"/>
</dbReference>
<dbReference type="InterPro" id="IPR002125">
    <property type="entry name" value="CMP_dCMP_dom"/>
</dbReference>
<evidence type="ECO:0000313" key="20">
    <source>
        <dbReference type="Proteomes" id="UP000054260"/>
    </source>
</evidence>
<dbReference type="Pfam" id="PF00383">
    <property type="entry name" value="dCMP_cyt_deam_1"/>
    <property type="match status" value="1"/>
</dbReference>
<dbReference type="Gene3D" id="3.40.140.10">
    <property type="entry name" value="Cytidine Deaminase, domain 2"/>
    <property type="match status" value="1"/>
</dbReference>
<evidence type="ECO:0000256" key="7">
    <source>
        <dbReference type="ARBA" id="ARBA00022801"/>
    </source>
</evidence>
<evidence type="ECO:0000256" key="6">
    <source>
        <dbReference type="ARBA" id="ARBA00022723"/>
    </source>
</evidence>
<feature type="domain" description="CMP/dCMP-type deaminase" evidence="16">
    <location>
        <begin position="5"/>
        <end position="129"/>
    </location>
</feature>
<comment type="similarity">
    <text evidence="3 15">Belongs to the cytidine and deoxycytidylate deaminase family.</text>
</comment>
<dbReference type="NCBIfam" id="TIGR01354">
    <property type="entry name" value="cyt_deam_tetra"/>
    <property type="match status" value="1"/>
</dbReference>
<evidence type="ECO:0000256" key="8">
    <source>
        <dbReference type="ARBA" id="ARBA00022833"/>
    </source>
</evidence>
<dbReference type="GO" id="GO:0005829">
    <property type="term" value="C:cytosol"/>
    <property type="evidence" value="ECO:0007669"/>
    <property type="project" value="TreeGrafter"/>
</dbReference>
<dbReference type="Proteomes" id="UP000054260">
    <property type="component" value="Unassembled WGS sequence"/>
</dbReference>
<dbReference type="GO" id="GO:0055086">
    <property type="term" value="P:nucleobase-containing small molecule metabolic process"/>
    <property type="evidence" value="ECO:0007669"/>
    <property type="project" value="UniProtKB-ARBA"/>
</dbReference>
<evidence type="ECO:0000313" key="22">
    <source>
        <dbReference type="Proteomes" id="UP000264215"/>
    </source>
</evidence>
<evidence type="ECO:0000256" key="3">
    <source>
        <dbReference type="ARBA" id="ARBA00006576"/>
    </source>
</evidence>
<evidence type="ECO:0000256" key="1">
    <source>
        <dbReference type="ARBA" id="ARBA00001947"/>
    </source>
</evidence>
<evidence type="ECO:0000256" key="10">
    <source>
        <dbReference type="ARBA" id="ARBA00049252"/>
    </source>
</evidence>
<dbReference type="PROSITE" id="PS00903">
    <property type="entry name" value="CYT_DCMP_DEAMINASES_1"/>
    <property type="match status" value="1"/>
</dbReference>
<gene>
    <name evidence="17" type="ORF">DIT26_07995</name>
    <name evidence="18" type="ORF">XD86_0881</name>
    <name evidence="19" type="ORF">XE02_0019</name>
</gene>
<dbReference type="CDD" id="cd01283">
    <property type="entry name" value="cytidine_deaminase"/>
    <property type="match status" value="1"/>
</dbReference>
<dbReference type="EMBL" id="LGGH01000124">
    <property type="protein sequence ID" value="KUK67153.1"/>
    <property type="molecule type" value="Genomic_DNA"/>
</dbReference>
<comment type="caution">
    <text evidence="18">The sequence shown here is derived from an EMBL/GenBank/DDBJ whole genome shotgun (WGS) entry which is preliminary data.</text>
</comment>
<dbReference type="EC" id="3.5.4.5" evidence="4 15"/>
<evidence type="ECO:0000313" key="18">
    <source>
        <dbReference type="EMBL" id="KUK67153.1"/>
    </source>
</evidence>
<proteinExistence type="inferred from homology"/>
<evidence type="ECO:0000313" key="21">
    <source>
        <dbReference type="Proteomes" id="UP000055014"/>
    </source>
</evidence>
<evidence type="ECO:0000259" key="16">
    <source>
        <dbReference type="PROSITE" id="PS51747"/>
    </source>
</evidence>
<dbReference type="Proteomes" id="UP000264215">
    <property type="component" value="Unassembled WGS sequence"/>
</dbReference>
<evidence type="ECO:0000256" key="13">
    <source>
        <dbReference type="PIRSR" id="PIRSR606262-2"/>
    </source>
</evidence>
<evidence type="ECO:0000256" key="2">
    <source>
        <dbReference type="ARBA" id="ARBA00003949"/>
    </source>
</evidence>
<dbReference type="PROSITE" id="PS51747">
    <property type="entry name" value="CYT_DCMP_DEAMINASES_2"/>
    <property type="match status" value="1"/>
</dbReference>
<dbReference type="InterPro" id="IPR016192">
    <property type="entry name" value="APOBEC/CMP_deaminase_Zn-bd"/>
</dbReference>
<organism evidence="18 20">
    <name type="scientific">Mesotoga infera</name>
    <dbReference type="NCBI Taxonomy" id="1236046"/>
    <lineage>
        <taxon>Bacteria</taxon>
        <taxon>Thermotogati</taxon>
        <taxon>Thermotogota</taxon>
        <taxon>Thermotogae</taxon>
        <taxon>Kosmotogales</taxon>
        <taxon>Kosmotogaceae</taxon>
        <taxon>Mesotoga</taxon>
    </lineage>
</organism>
<dbReference type="PATRIC" id="fig|1236046.5.peg.568"/>
<evidence type="ECO:0000313" key="19">
    <source>
        <dbReference type="EMBL" id="KUK91461.1"/>
    </source>
</evidence>
<dbReference type="GO" id="GO:0072527">
    <property type="term" value="P:pyrimidine-containing compound metabolic process"/>
    <property type="evidence" value="ECO:0007669"/>
    <property type="project" value="UniProtKB-ARBA"/>
</dbReference>
<reference evidence="17 22" key="3">
    <citation type="journal article" date="2018" name="Nat. Biotechnol.">
        <title>A standardized bacterial taxonomy based on genome phylogeny substantially revises the tree of life.</title>
        <authorList>
            <person name="Parks D.H."/>
            <person name="Chuvochina M."/>
            <person name="Waite D.W."/>
            <person name="Rinke C."/>
            <person name="Skarshewski A."/>
            <person name="Chaumeil P.A."/>
            <person name="Hugenholtz P."/>
        </authorList>
    </citation>
    <scope>NUCLEOTIDE SEQUENCE [LARGE SCALE GENOMIC DNA]</scope>
    <source>
        <strain evidence="17">UBA9905</strain>
    </source>
</reference>
<comment type="catalytic activity">
    <reaction evidence="11 15">
        <text>cytidine + H2O + H(+) = uridine + NH4(+)</text>
        <dbReference type="Rhea" id="RHEA:16069"/>
        <dbReference type="ChEBI" id="CHEBI:15377"/>
        <dbReference type="ChEBI" id="CHEBI:15378"/>
        <dbReference type="ChEBI" id="CHEBI:16704"/>
        <dbReference type="ChEBI" id="CHEBI:17562"/>
        <dbReference type="ChEBI" id="CHEBI:28938"/>
        <dbReference type="EC" id="3.5.4.5"/>
    </reaction>
</comment>
<dbReference type="AlphaFoldDB" id="A0A101GZ88"/>
<evidence type="ECO:0000256" key="4">
    <source>
        <dbReference type="ARBA" id="ARBA00012783"/>
    </source>
</evidence>
<keyword evidence="6 14" id="KW-0479">Metal-binding</keyword>
<feature type="binding site" evidence="14">
    <location>
        <position position="57"/>
    </location>
    <ligand>
        <name>Zn(2+)</name>
        <dbReference type="ChEBI" id="CHEBI:29105"/>
        <note>catalytic</note>
    </ligand>
</feature>
<keyword evidence="8 14" id="KW-0862">Zinc</keyword>
<sequence>MKETSEEKALIQKAIEAKDRSYSPYSRFPVGAALLTVEGEIFVGTNVENGSYGLSMCAERAAIVSAVSRGYRKFRSIAIVSNQKEPTSPCGACRQFMVEFGDFEVILVGDERIVRTTSYELLPFHFEMEK</sequence>
<dbReference type="GO" id="GO:0008270">
    <property type="term" value="F:zinc ion binding"/>
    <property type="evidence" value="ECO:0007669"/>
    <property type="project" value="UniProtKB-UniRule"/>
</dbReference>
<feature type="binding site" evidence="14">
    <location>
        <position position="93"/>
    </location>
    <ligand>
        <name>Zn(2+)</name>
        <dbReference type="ChEBI" id="CHEBI:29105"/>
        <note>catalytic</note>
    </ligand>
</feature>
<evidence type="ECO:0000256" key="9">
    <source>
        <dbReference type="ARBA" id="ARBA00032005"/>
    </source>
</evidence>
<dbReference type="GO" id="GO:0042802">
    <property type="term" value="F:identical protein binding"/>
    <property type="evidence" value="ECO:0007669"/>
    <property type="project" value="UniProtKB-ARBA"/>
</dbReference>
<evidence type="ECO:0000256" key="15">
    <source>
        <dbReference type="RuleBase" id="RU364006"/>
    </source>
</evidence>
<dbReference type="InterPro" id="IPR050202">
    <property type="entry name" value="Cyt/Deoxycyt_deaminase"/>
</dbReference>
<feature type="active site" description="Proton donor" evidence="12">
    <location>
        <position position="59"/>
    </location>
</feature>
<evidence type="ECO:0000256" key="14">
    <source>
        <dbReference type="PIRSR" id="PIRSR606262-3"/>
    </source>
</evidence>
<evidence type="ECO:0000313" key="17">
    <source>
        <dbReference type="EMBL" id="HCO70497.1"/>
    </source>
</evidence>
<dbReference type="FunFam" id="3.40.140.10:FF:000008">
    <property type="entry name" value="Cytidine deaminase"/>
    <property type="match status" value="1"/>
</dbReference>
<dbReference type="InterPro" id="IPR006262">
    <property type="entry name" value="Cyt_deam_tetra"/>
</dbReference>
<comment type="cofactor">
    <cofactor evidence="1 14 15">
        <name>Zn(2+)</name>
        <dbReference type="ChEBI" id="CHEBI:29105"/>
    </cofactor>
</comment>
<evidence type="ECO:0000256" key="12">
    <source>
        <dbReference type="PIRSR" id="PIRSR606262-1"/>
    </source>
</evidence>
<dbReference type="EMBL" id="DQBS01000178">
    <property type="protein sequence ID" value="HCO70497.1"/>
    <property type="molecule type" value="Genomic_DNA"/>
</dbReference>
<dbReference type="EMBL" id="LGGW01000001">
    <property type="protein sequence ID" value="KUK91461.1"/>
    <property type="molecule type" value="Genomic_DNA"/>
</dbReference>
<dbReference type="InterPro" id="IPR016193">
    <property type="entry name" value="Cytidine_deaminase-like"/>
</dbReference>
<dbReference type="PANTHER" id="PTHR11644:SF2">
    <property type="entry name" value="CYTIDINE DEAMINASE"/>
    <property type="match status" value="1"/>
</dbReference>
<evidence type="ECO:0000256" key="11">
    <source>
        <dbReference type="ARBA" id="ARBA00049558"/>
    </source>
</evidence>
<dbReference type="SUPFAM" id="SSF53927">
    <property type="entry name" value="Cytidine deaminase-like"/>
    <property type="match status" value="1"/>
</dbReference>
<dbReference type="PANTHER" id="PTHR11644">
    <property type="entry name" value="CYTIDINE DEAMINASE"/>
    <property type="match status" value="1"/>
</dbReference>
<feature type="binding site" evidence="13">
    <location>
        <begin position="46"/>
        <end position="52"/>
    </location>
    <ligand>
        <name>substrate</name>
    </ligand>
</feature>
<keyword evidence="7 15" id="KW-0378">Hydrolase</keyword>
<protein>
    <recommendedName>
        <fullName evidence="5 15">Cytidine deaminase</fullName>
        <ecNumber evidence="4 15">3.5.4.5</ecNumber>
    </recommendedName>
    <alternativeName>
        <fullName evidence="9 15">Cytidine aminohydrolase</fullName>
    </alternativeName>
</protein>
<feature type="binding site" evidence="14">
    <location>
        <position position="90"/>
    </location>
    <ligand>
        <name>Zn(2+)</name>
        <dbReference type="ChEBI" id="CHEBI:29105"/>
        <note>catalytic</note>
    </ligand>
</feature>
<comment type="catalytic activity">
    <reaction evidence="10 15">
        <text>2'-deoxycytidine + H2O + H(+) = 2'-deoxyuridine + NH4(+)</text>
        <dbReference type="Rhea" id="RHEA:13433"/>
        <dbReference type="ChEBI" id="CHEBI:15377"/>
        <dbReference type="ChEBI" id="CHEBI:15378"/>
        <dbReference type="ChEBI" id="CHEBI:15698"/>
        <dbReference type="ChEBI" id="CHEBI:16450"/>
        <dbReference type="ChEBI" id="CHEBI:28938"/>
        <dbReference type="EC" id="3.5.4.5"/>
    </reaction>
</comment>
<reference evidence="20 21" key="2">
    <citation type="journal article" date="2015" name="MBio">
        <title>Genome-Resolved Metagenomic Analysis Reveals Roles for Candidate Phyla and Other Microbial Community Members in Biogeochemical Transformations in Oil Reservoirs.</title>
        <authorList>
            <person name="Hu P."/>
            <person name="Tom L."/>
            <person name="Singh A."/>
            <person name="Thomas B.C."/>
            <person name="Baker B.J."/>
            <person name="Piceno Y.M."/>
            <person name="Andersen G.L."/>
            <person name="Banfield J.F."/>
        </authorList>
    </citation>
    <scope>NUCLEOTIDE SEQUENCE [LARGE SCALE GENOMIC DNA]</scope>
</reference>
<dbReference type="NCBIfam" id="NF004064">
    <property type="entry name" value="PRK05578.1"/>
    <property type="match status" value="1"/>
</dbReference>
<reference evidence="18" key="1">
    <citation type="journal article" date="2015" name="MBio">
        <title>Genome-resolved metagenomic analysis reveals roles for candidate phyla and other microbial community members in biogeochemical transformations in oil reservoirs.</title>
        <authorList>
            <person name="Hu P."/>
            <person name="Tom L."/>
            <person name="Singh A."/>
            <person name="Thomas B.C."/>
            <person name="Baker B.J."/>
            <person name="Piceno Y.M."/>
            <person name="Andersen G.L."/>
            <person name="Banfield J.F."/>
        </authorList>
    </citation>
    <scope>NUCLEOTIDE SEQUENCE [LARGE SCALE GENOMIC DNA]</scope>
    <source>
        <strain evidence="18">46_47</strain>
        <strain evidence="19">46_70</strain>
    </source>
</reference>
<dbReference type="GO" id="GO:0004126">
    <property type="term" value="F:cytidine deaminase activity"/>
    <property type="evidence" value="ECO:0007669"/>
    <property type="project" value="UniProtKB-UniRule"/>
</dbReference>
<accession>A0A101GZ88</accession>
<comment type="function">
    <text evidence="2 15">This enzyme scavenges exogenous and endogenous cytidine and 2'-deoxycytidine for UMP synthesis.</text>
</comment>
<evidence type="ECO:0000256" key="5">
    <source>
        <dbReference type="ARBA" id="ARBA00018266"/>
    </source>
</evidence>